<comment type="caution">
    <text evidence="2">The sequence shown here is derived from an EMBL/GenBank/DDBJ whole genome shotgun (WGS) entry which is preliminary data.</text>
</comment>
<organism evidence="2 3">
    <name type="scientific">Apiospora kogelbergensis</name>
    <dbReference type="NCBI Taxonomy" id="1337665"/>
    <lineage>
        <taxon>Eukaryota</taxon>
        <taxon>Fungi</taxon>
        <taxon>Dikarya</taxon>
        <taxon>Ascomycota</taxon>
        <taxon>Pezizomycotina</taxon>
        <taxon>Sordariomycetes</taxon>
        <taxon>Xylariomycetidae</taxon>
        <taxon>Amphisphaeriales</taxon>
        <taxon>Apiosporaceae</taxon>
        <taxon>Apiospora</taxon>
    </lineage>
</organism>
<proteinExistence type="predicted"/>
<protein>
    <submittedName>
        <fullName evidence="2">Uncharacterized protein</fullName>
    </submittedName>
</protein>
<dbReference type="Proteomes" id="UP001392437">
    <property type="component" value="Unassembled WGS sequence"/>
</dbReference>
<dbReference type="PANTHER" id="PTHR35179">
    <property type="entry name" value="PROTEIN CBG02620"/>
    <property type="match status" value="1"/>
</dbReference>
<feature type="region of interest" description="Disordered" evidence="1">
    <location>
        <begin position="214"/>
        <end position="256"/>
    </location>
</feature>
<evidence type="ECO:0000313" key="2">
    <source>
        <dbReference type="EMBL" id="KAK8095721.1"/>
    </source>
</evidence>
<sequence>MKFMIHRRDCYPLAQRSTITNVQHLSSYSWIEAPLGTPTIAVPGTPPRWTPPGPEQQPQLHPDHGLIIIDHNAYRHPKSPMEPLFRALYESDPTFDIRQIDIVTDASNLCKLLHYLDYSGPSANFLHKPFTIHAEVAGESSNTVILSQVEPETHEIVQPGHSIDYTNEFKKTYTVNEIARSTGHYRIVRYSFGGLNYVVRYEADAYIPNPGIQSDTNGLQSHEPFASVNSSSDSHSLASGSTSTSTSTSTLEIRNQGRQVPTDSILEIRVRSSGSVALLDEFGPRHWVSRSPNYLDARLSDGLIQEHYIENAVTIAAFWSGRNKTKVKQLAALMEKVVQLVKGSGGRYVITCHSLELKELVVEKVEEGEAMLPSDLYSKWNRA</sequence>
<dbReference type="PANTHER" id="PTHR35179:SF2">
    <property type="entry name" value="START DOMAIN-CONTAINING PROTEIN"/>
    <property type="match status" value="1"/>
</dbReference>
<keyword evidence="3" id="KW-1185">Reference proteome</keyword>
<dbReference type="AlphaFoldDB" id="A0AAW0Q599"/>
<feature type="compositionally biased region" description="Low complexity" evidence="1">
    <location>
        <begin position="227"/>
        <end position="250"/>
    </location>
</feature>
<accession>A0AAW0Q599</accession>
<evidence type="ECO:0000256" key="1">
    <source>
        <dbReference type="SAM" id="MobiDB-lite"/>
    </source>
</evidence>
<dbReference type="EMBL" id="JAQQWP010000011">
    <property type="protein sequence ID" value="KAK8095721.1"/>
    <property type="molecule type" value="Genomic_DNA"/>
</dbReference>
<evidence type="ECO:0000313" key="3">
    <source>
        <dbReference type="Proteomes" id="UP001392437"/>
    </source>
</evidence>
<reference evidence="2 3" key="1">
    <citation type="submission" date="2023-01" db="EMBL/GenBank/DDBJ databases">
        <title>Analysis of 21 Apiospora genomes using comparative genomics revels a genus with tremendous synthesis potential of carbohydrate active enzymes and secondary metabolites.</title>
        <authorList>
            <person name="Sorensen T."/>
        </authorList>
    </citation>
    <scope>NUCLEOTIDE SEQUENCE [LARGE SCALE GENOMIC DNA]</scope>
    <source>
        <strain evidence="2 3">CBS 117206</strain>
    </source>
</reference>
<name>A0AAW0Q599_9PEZI</name>
<gene>
    <name evidence="2" type="ORF">PG999_013743</name>
</gene>